<dbReference type="EMBL" id="VXIV02002437">
    <property type="protein sequence ID" value="KAF6025805.1"/>
    <property type="molecule type" value="Genomic_DNA"/>
</dbReference>
<dbReference type="PRINTS" id="PR00047">
    <property type="entry name" value="STROIDFINGER"/>
</dbReference>
<feature type="domain" description="Nuclear receptor" evidence="12">
    <location>
        <begin position="197"/>
        <end position="272"/>
    </location>
</feature>
<dbReference type="InterPro" id="IPR013088">
    <property type="entry name" value="Znf_NHR/GATA"/>
</dbReference>
<evidence type="ECO:0000256" key="3">
    <source>
        <dbReference type="ARBA" id="ARBA00022771"/>
    </source>
</evidence>
<evidence type="ECO:0000256" key="11">
    <source>
        <dbReference type="SAM" id="MobiDB-lite"/>
    </source>
</evidence>
<dbReference type="PROSITE" id="PS51843">
    <property type="entry name" value="NR_LBD"/>
    <property type="match status" value="1"/>
</dbReference>
<dbReference type="AlphaFoldDB" id="A0A7J7JI64"/>
<accession>A0A7J7JI64</accession>
<evidence type="ECO:0000256" key="6">
    <source>
        <dbReference type="ARBA" id="ARBA00023125"/>
    </source>
</evidence>
<keyword evidence="3 10" id="KW-0863">Zinc-finger</keyword>
<dbReference type="InterPro" id="IPR050274">
    <property type="entry name" value="Nuclear_hormone_rcpt_NR2"/>
</dbReference>
<dbReference type="SMART" id="SM00430">
    <property type="entry name" value="HOLI"/>
    <property type="match status" value="1"/>
</dbReference>
<keyword evidence="4 10" id="KW-0862">Zinc</keyword>
<dbReference type="FunFam" id="3.30.50.10:FF:000006">
    <property type="entry name" value="Nuclear receptor subfamily 5 group A member"/>
    <property type="match status" value="1"/>
</dbReference>
<reference evidence="14" key="1">
    <citation type="submission" date="2020-06" db="EMBL/GenBank/DDBJ databases">
        <title>Draft genome of Bugula neritina, a colonial animal packing powerful symbionts and potential medicines.</title>
        <authorList>
            <person name="Rayko M."/>
        </authorList>
    </citation>
    <scope>NUCLEOTIDE SEQUENCE [LARGE SCALE GENOMIC DNA]</scope>
    <source>
        <strain evidence="14">Kwan_BN1</strain>
    </source>
</reference>
<evidence type="ECO:0000256" key="2">
    <source>
        <dbReference type="ARBA" id="ARBA00022723"/>
    </source>
</evidence>
<dbReference type="InterPro" id="IPR001723">
    <property type="entry name" value="Nuclear_hrmn_rcpt"/>
</dbReference>
<feature type="domain" description="NR LBD" evidence="13">
    <location>
        <begin position="458"/>
        <end position="684"/>
    </location>
</feature>
<dbReference type="Gene3D" id="1.10.565.10">
    <property type="entry name" value="Retinoid X Receptor"/>
    <property type="match status" value="1"/>
</dbReference>
<evidence type="ECO:0000313" key="15">
    <source>
        <dbReference type="Proteomes" id="UP000593567"/>
    </source>
</evidence>
<dbReference type="PROSITE" id="PS00031">
    <property type="entry name" value="NUCLEAR_REC_DBD_1"/>
    <property type="match status" value="1"/>
</dbReference>
<keyword evidence="6 10" id="KW-0238">DNA-binding</keyword>
<keyword evidence="2 10" id="KW-0479">Metal-binding</keyword>
<dbReference type="OrthoDB" id="10024684at2759"/>
<dbReference type="GO" id="GO:0003700">
    <property type="term" value="F:DNA-binding transcription factor activity"/>
    <property type="evidence" value="ECO:0007669"/>
    <property type="project" value="InterPro"/>
</dbReference>
<dbReference type="PANTHER" id="PTHR24083">
    <property type="entry name" value="NUCLEAR HORMONE RECEPTOR"/>
    <property type="match status" value="1"/>
</dbReference>
<evidence type="ECO:0000313" key="14">
    <source>
        <dbReference type="EMBL" id="KAF6025805.1"/>
    </source>
</evidence>
<dbReference type="Proteomes" id="UP000593567">
    <property type="component" value="Unassembled WGS sequence"/>
</dbReference>
<comment type="similarity">
    <text evidence="10">Belongs to the nuclear hormone receptor family.</text>
</comment>
<keyword evidence="7 10" id="KW-0804">Transcription</keyword>
<proteinExistence type="inferred from homology"/>
<comment type="subcellular location">
    <subcellularLocation>
        <location evidence="1 10">Nucleus</location>
    </subcellularLocation>
</comment>
<dbReference type="SUPFAM" id="SSF57716">
    <property type="entry name" value="Glucocorticoid receptor-like (DNA-binding domain)"/>
    <property type="match status" value="1"/>
</dbReference>
<dbReference type="InterPro" id="IPR000536">
    <property type="entry name" value="Nucl_hrmn_rcpt_lig-bd"/>
</dbReference>
<dbReference type="Pfam" id="PF00104">
    <property type="entry name" value="Hormone_recep"/>
    <property type="match status" value="1"/>
</dbReference>
<name>A0A7J7JI64_BUGNE</name>
<feature type="compositionally biased region" description="Low complexity" evidence="11">
    <location>
        <begin position="43"/>
        <end position="53"/>
    </location>
</feature>
<feature type="compositionally biased region" description="Polar residues" evidence="11">
    <location>
        <begin position="30"/>
        <end position="42"/>
    </location>
</feature>
<dbReference type="SMART" id="SM00399">
    <property type="entry name" value="ZnF_C4"/>
    <property type="match status" value="1"/>
</dbReference>
<keyword evidence="5 10" id="KW-0805">Transcription regulation</keyword>
<comment type="caution">
    <text evidence="14">The sequence shown here is derived from an EMBL/GenBank/DDBJ whole genome shotgun (WGS) entry which is preliminary data.</text>
</comment>
<dbReference type="GO" id="GO:0043565">
    <property type="term" value="F:sequence-specific DNA binding"/>
    <property type="evidence" value="ECO:0007669"/>
    <property type="project" value="InterPro"/>
</dbReference>
<organism evidence="14 15">
    <name type="scientific">Bugula neritina</name>
    <name type="common">Brown bryozoan</name>
    <name type="synonym">Sertularia neritina</name>
    <dbReference type="NCBI Taxonomy" id="10212"/>
    <lineage>
        <taxon>Eukaryota</taxon>
        <taxon>Metazoa</taxon>
        <taxon>Spiralia</taxon>
        <taxon>Lophotrochozoa</taxon>
        <taxon>Bryozoa</taxon>
        <taxon>Gymnolaemata</taxon>
        <taxon>Cheilostomatida</taxon>
        <taxon>Flustrina</taxon>
        <taxon>Buguloidea</taxon>
        <taxon>Bugulidae</taxon>
        <taxon>Bugula</taxon>
    </lineage>
</organism>
<evidence type="ECO:0000256" key="7">
    <source>
        <dbReference type="ARBA" id="ARBA00023163"/>
    </source>
</evidence>
<dbReference type="SUPFAM" id="SSF48508">
    <property type="entry name" value="Nuclear receptor ligand-binding domain"/>
    <property type="match status" value="1"/>
</dbReference>
<evidence type="ECO:0000259" key="13">
    <source>
        <dbReference type="PROSITE" id="PS51843"/>
    </source>
</evidence>
<evidence type="ECO:0000256" key="4">
    <source>
        <dbReference type="ARBA" id="ARBA00022833"/>
    </source>
</evidence>
<evidence type="ECO:0000256" key="9">
    <source>
        <dbReference type="ARBA" id="ARBA00023242"/>
    </source>
</evidence>
<evidence type="ECO:0000259" key="12">
    <source>
        <dbReference type="PROSITE" id="PS51030"/>
    </source>
</evidence>
<evidence type="ECO:0000256" key="5">
    <source>
        <dbReference type="ARBA" id="ARBA00023015"/>
    </source>
</evidence>
<dbReference type="Pfam" id="PF00105">
    <property type="entry name" value="zf-C4"/>
    <property type="match status" value="1"/>
</dbReference>
<dbReference type="InterPro" id="IPR035500">
    <property type="entry name" value="NHR-like_dom_sf"/>
</dbReference>
<dbReference type="InterPro" id="IPR001628">
    <property type="entry name" value="Znf_hrmn_rcpt"/>
</dbReference>
<dbReference type="Gene3D" id="3.30.50.10">
    <property type="entry name" value="Erythroid Transcription Factor GATA-1, subunit A"/>
    <property type="match status" value="1"/>
</dbReference>
<keyword evidence="8 10" id="KW-0675">Receptor</keyword>
<evidence type="ECO:0000256" key="10">
    <source>
        <dbReference type="RuleBase" id="RU004334"/>
    </source>
</evidence>
<evidence type="ECO:0000256" key="8">
    <source>
        <dbReference type="ARBA" id="ARBA00023170"/>
    </source>
</evidence>
<keyword evidence="9 10" id="KW-0539">Nucleus</keyword>
<dbReference type="PRINTS" id="PR00398">
    <property type="entry name" value="STRDHORMONER"/>
</dbReference>
<dbReference type="GO" id="GO:0005634">
    <property type="term" value="C:nucleus"/>
    <property type="evidence" value="ECO:0007669"/>
    <property type="project" value="UniProtKB-SubCell"/>
</dbReference>
<protein>
    <submittedName>
        <fullName evidence="14">NR2C2</fullName>
    </submittedName>
</protein>
<gene>
    <name evidence="14" type="ORF">EB796_016056</name>
</gene>
<feature type="region of interest" description="Disordered" evidence="11">
    <location>
        <begin position="1"/>
        <end position="55"/>
    </location>
</feature>
<sequence length="699" mass="75239">MSATAIPDANSSDQATSSSKSPDTSDKPSNKNLQADKTGSVQTPSSLPSTLTTGATVTPDVLRQLSVANTLTTTGVTSTKSSETKDLATLLPALSSYSTSAAALGNVMVIDSSAVGTQVLASLQPVTLQGGKILTMAGGDNATVQTISLAQLAQTAQQNASAADSGEAHIVSAVDYPPLVQKPASGVRLSANFESLLETCLVCGDRASGRHYGVISCEGCKGFFKRSIRKKLGYCCRVMKECIIDKDQRNRCQYCRLQKCMMVGMKPESVQSERKAPGDFYDRKNFQSVFKSSENITMEDIQSLAAQSHTSQSQTPQQQSSKMADGLLANLQERLVKTDSGFSVITSSISSNTDLRTLADLAATMGDKTETSVAAVNSQESVSEQHPDNADIMSKSTANNHSLDSQENIAKALDSLTKAMNTSDASGGLVESSNINNLSVSSTQNLCNAGNTGSFHIEERLLTDQNHQFVLTAISPLPAYLNVNFISESASRLLFLALNWAQGVSAFSLLSTELQTNLVRSCWCELFVLGLAQHADTLSLFTILTAIINHLQNSVAEAKLNSDRVKGVVDHIMCLQELIERLHKLNVDNVEYAYLRALVLFSTDHVGTMSSTSNLGRYQEKAHFELNEYCTRNSGSSSPRFASLLLRLPSLRLISPQIMEELFFAGLIGNVQIDSIIPYILRMEPTQYSVQFSATSSSN</sequence>
<keyword evidence="15" id="KW-1185">Reference proteome</keyword>
<dbReference type="PROSITE" id="PS51030">
    <property type="entry name" value="NUCLEAR_REC_DBD_2"/>
    <property type="match status" value="1"/>
</dbReference>
<evidence type="ECO:0000256" key="1">
    <source>
        <dbReference type="ARBA" id="ARBA00004123"/>
    </source>
</evidence>
<dbReference type="GO" id="GO:0008270">
    <property type="term" value="F:zinc ion binding"/>
    <property type="evidence" value="ECO:0007669"/>
    <property type="project" value="UniProtKB-KW"/>
</dbReference>
<feature type="compositionally biased region" description="Polar residues" evidence="11">
    <location>
        <begin position="1"/>
        <end position="15"/>
    </location>
</feature>
<dbReference type="FunFam" id="1.10.565.10:FF:000041">
    <property type="entry name" value="Nuclear hormone receptor HR78"/>
    <property type="match status" value="1"/>
</dbReference>